<dbReference type="EMBL" id="KP745706">
    <property type="protein sequence ID" value="AKI19763.1"/>
    <property type="molecule type" value="Genomic_DNA"/>
</dbReference>
<organismHost>
    <name type="scientific">Homo sapiens</name>
    <name type="common">Human</name>
    <dbReference type="NCBI Taxonomy" id="9606"/>
</organismHost>
<organism evidence="1 2">
    <name type="scientific">Human cytomegalovirus</name>
    <name type="common">HHV-5</name>
    <name type="synonym">Human herpesvirus 5</name>
    <dbReference type="NCBI Taxonomy" id="10359"/>
    <lineage>
        <taxon>Viruses</taxon>
        <taxon>Duplodnaviria</taxon>
        <taxon>Heunggongvirae</taxon>
        <taxon>Peploviricota</taxon>
        <taxon>Herviviricetes</taxon>
        <taxon>Herpesvirales</taxon>
        <taxon>Orthoherpesviridae</taxon>
        <taxon>Betaherpesvirinae</taxon>
        <taxon>Cytomegalovirus</taxon>
        <taxon>Cytomegalovirus humanbeta5</taxon>
    </lineage>
</organism>
<reference evidence="1 2" key="1">
    <citation type="journal article" date="2015" name="J. Virol.">
        <title>High-throughput analysis of human cytomegalovirus genome diversity highlights the widespread occurrence of gene-disrupting mutations and pervasive recombination.</title>
        <authorList>
            <person name="Sijmons S."/>
            <person name="Thys K."/>
            <person name="Mbong Ngwese M."/>
            <person name="Van Damme E."/>
            <person name="Dvorak J."/>
            <person name="Van Loock M."/>
            <person name="Li G."/>
            <person name="Tachezy R."/>
            <person name="Busson L."/>
            <person name="Aerssens J."/>
            <person name="Van Ranst M."/>
            <person name="Maes P."/>
        </authorList>
    </citation>
    <scope>NUCLEOTIDE SEQUENCE [LARGE SCALE GENOMIC DNA]</scope>
    <source>
        <strain evidence="1">BE/41/2011</strain>
    </source>
</reference>
<evidence type="ECO:0000313" key="2">
    <source>
        <dbReference type="Proteomes" id="UP000117511"/>
    </source>
</evidence>
<proteinExistence type="predicted"/>
<protein>
    <submittedName>
        <fullName evidence="1">Membrane glycoRL1 protein1</fullName>
    </submittedName>
</protein>
<sequence>MQTYSNSLTFVIVTSLFLFTAQGSLSNAVEPIKKPLKLANYRATCEDRTRTLVTRLNTSHHSVVWQRYDIYSRYMRRMPPLCIITDAYKETTRQGGATFTCTRQNLTLYNLTVKDTGVYLLQDQYTGDVEAFYLIIHPRSFCRALETRRCFYPGPGRVGVVTDSQEADRAIISDLKRQWSGLSLHCAWVSGLMIFVGALVICFLRSQRIEEQDVEHLRTDLDTEPLLLTVDGDLE</sequence>
<accession>A0A0G2U346</accession>
<evidence type="ECO:0000313" key="1">
    <source>
        <dbReference type="EMBL" id="AKI19763.1"/>
    </source>
</evidence>
<gene>
    <name evidence="1" type="primary">RL11</name>
</gene>
<name>A0A0G2U346_HCMV</name>
<dbReference type="Proteomes" id="UP000117511">
    <property type="component" value="Segment"/>
</dbReference>